<dbReference type="AlphaFoldDB" id="A0A4X2LUX1"/>
<evidence type="ECO:0000256" key="1">
    <source>
        <dbReference type="SAM" id="Phobius"/>
    </source>
</evidence>
<reference evidence="2" key="3">
    <citation type="submission" date="2025-09" db="UniProtKB">
        <authorList>
            <consortium name="Ensembl"/>
        </authorList>
    </citation>
    <scope>IDENTIFICATION</scope>
</reference>
<dbReference type="GO" id="GO:0030133">
    <property type="term" value="C:transport vesicle"/>
    <property type="evidence" value="ECO:0007669"/>
    <property type="project" value="Ensembl"/>
</dbReference>
<dbReference type="PANTHER" id="PTHR15066:SF0">
    <property type="entry name" value="TRANSMEMBRANE PROTEIN 187"/>
    <property type="match status" value="1"/>
</dbReference>
<dbReference type="OMA" id="FLAMPCN"/>
<feature type="transmembrane region" description="Helical" evidence="1">
    <location>
        <begin position="205"/>
        <end position="222"/>
    </location>
</feature>
<keyword evidence="3" id="KW-1185">Reference proteome</keyword>
<keyword evidence="1" id="KW-1133">Transmembrane helix</keyword>
<feature type="transmembrane region" description="Helical" evidence="1">
    <location>
        <begin position="229"/>
        <end position="247"/>
    </location>
</feature>
<evidence type="ECO:0000313" key="2">
    <source>
        <dbReference type="Ensembl" id="ENSVURP00010027878.1"/>
    </source>
</evidence>
<dbReference type="Ensembl" id="ENSVURT00010031767.1">
    <property type="protein sequence ID" value="ENSVURP00010027878.1"/>
    <property type="gene ID" value="ENSVURG00010021342.1"/>
</dbReference>
<keyword evidence="1" id="KW-0472">Membrane</keyword>
<name>A0A4X2LUX1_VOMUR</name>
<protein>
    <submittedName>
        <fullName evidence="2">Transmembrane protein 187</fullName>
    </submittedName>
</protein>
<dbReference type="GeneID" id="114030901"/>
<keyword evidence="1" id="KW-0812">Transmembrane</keyword>
<dbReference type="Proteomes" id="UP000314987">
    <property type="component" value="Unassembled WGS sequence"/>
</dbReference>
<proteinExistence type="predicted"/>
<dbReference type="InterPro" id="IPR028066">
    <property type="entry name" value="TMEM187"/>
</dbReference>
<reference evidence="3" key="1">
    <citation type="submission" date="2018-12" db="EMBL/GenBank/DDBJ databases">
        <authorList>
            <person name="Yazar S."/>
        </authorList>
    </citation>
    <scope>NUCLEOTIDE SEQUENCE [LARGE SCALE GENOMIC DNA]</scope>
</reference>
<dbReference type="RefSeq" id="XP_027701624.1">
    <property type="nucleotide sequence ID" value="XM_027845823.1"/>
</dbReference>
<dbReference type="GeneTree" id="ENSGT00390000011272"/>
<reference evidence="2" key="2">
    <citation type="submission" date="2025-08" db="UniProtKB">
        <authorList>
            <consortium name="Ensembl"/>
        </authorList>
    </citation>
    <scope>IDENTIFICATION</scope>
</reference>
<feature type="transmembrane region" description="Helical" evidence="1">
    <location>
        <begin position="82"/>
        <end position="107"/>
    </location>
</feature>
<dbReference type="STRING" id="29139.ENSVURP00010027878"/>
<dbReference type="CTD" id="8269"/>
<feature type="transmembrane region" description="Helical" evidence="1">
    <location>
        <begin position="42"/>
        <end position="62"/>
    </location>
</feature>
<evidence type="ECO:0000313" key="3">
    <source>
        <dbReference type="Proteomes" id="UP000314987"/>
    </source>
</evidence>
<gene>
    <name evidence="2" type="primary">TMEM187</name>
</gene>
<accession>A0A4X2LUX1</accession>
<sequence>MFYPLLPFRALMDPCHPSSLGVAILAPPLSPIATMKQECYQALNHVLLTACLCIVTVSTGLFDDVFTEVGYEHYAEVPVQSFPTFLAMPFNSVINVGYLLLGCYWLLKNKKVIGNDEDVRQAHYLKDVFAGMALVYGPIQWVRIWTQTHHSAVLDQWFTLPIFAWSVVWCRYLEDGWQPWLFLSIECISLASYGLTLFHHLGFDIALACHILAAVWSAIHVHQEYGDPVSATYISLALISCLGFIVLKLGDHWLAQWPLFKELTGHFWSKICDIMQFHFAFLFLTHFSSPQRCIAEEKNI</sequence>
<dbReference type="Pfam" id="PF15100">
    <property type="entry name" value="TMEM187"/>
    <property type="match status" value="1"/>
</dbReference>
<organism evidence="2 3">
    <name type="scientific">Vombatus ursinus</name>
    <name type="common">Common wombat</name>
    <dbReference type="NCBI Taxonomy" id="29139"/>
    <lineage>
        <taxon>Eukaryota</taxon>
        <taxon>Metazoa</taxon>
        <taxon>Chordata</taxon>
        <taxon>Craniata</taxon>
        <taxon>Vertebrata</taxon>
        <taxon>Euteleostomi</taxon>
        <taxon>Mammalia</taxon>
        <taxon>Metatheria</taxon>
        <taxon>Diprotodontia</taxon>
        <taxon>Vombatidae</taxon>
        <taxon>Vombatus</taxon>
    </lineage>
</organism>
<dbReference type="PANTHER" id="PTHR15066">
    <property type="entry name" value="TRANSMEMBRANE PROTEIN 187"/>
    <property type="match status" value="1"/>
</dbReference>